<protein>
    <submittedName>
        <fullName evidence="1">Uncharacterized protein</fullName>
    </submittedName>
</protein>
<dbReference type="Proteomes" id="UP000053424">
    <property type="component" value="Unassembled WGS sequence"/>
</dbReference>
<keyword evidence="2" id="KW-1185">Reference proteome</keyword>
<evidence type="ECO:0000313" key="2">
    <source>
        <dbReference type="Proteomes" id="UP000053424"/>
    </source>
</evidence>
<gene>
    <name evidence="1" type="ORF">M413DRAFT_325338</name>
</gene>
<dbReference type="AlphaFoldDB" id="A0A0C3BGF9"/>
<organism evidence="1 2">
    <name type="scientific">Hebeloma cylindrosporum</name>
    <dbReference type="NCBI Taxonomy" id="76867"/>
    <lineage>
        <taxon>Eukaryota</taxon>
        <taxon>Fungi</taxon>
        <taxon>Dikarya</taxon>
        <taxon>Basidiomycota</taxon>
        <taxon>Agaricomycotina</taxon>
        <taxon>Agaricomycetes</taxon>
        <taxon>Agaricomycetidae</taxon>
        <taxon>Agaricales</taxon>
        <taxon>Agaricineae</taxon>
        <taxon>Hymenogastraceae</taxon>
        <taxon>Hebeloma</taxon>
    </lineage>
</organism>
<reference evidence="1 2" key="1">
    <citation type="submission" date="2014-04" db="EMBL/GenBank/DDBJ databases">
        <authorList>
            <consortium name="DOE Joint Genome Institute"/>
            <person name="Kuo A."/>
            <person name="Gay G."/>
            <person name="Dore J."/>
            <person name="Kohler A."/>
            <person name="Nagy L.G."/>
            <person name="Floudas D."/>
            <person name="Copeland A."/>
            <person name="Barry K.W."/>
            <person name="Cichocki N."/>
            <person name="Veneault-Fourrey C."/>
            <person name="LaButti K."/>
            <person name="Lindquist E.A."/>
            <person name="Lipzen A."/>
            <person name="Lundell T."/>
            <person name="Morin E."/>
            <person name="Murat C."/>
            <person name="Sun H."/>
            <person name="Tunlid A."/>
            <person name="Henrissat B."/>
            <person name="Grigoriev I.V."/>
            <person name="Hibbett D.S."/>
            <person name="Martin F."/>
            <person name="Nordberg H.P."/>
            <person name="Cantor M.N."/>
            <person name="Hua S.X."/>
        </authorList>
    </citation>
    <scope>NUCLEOTIDE SEQUENCE [LARGE SCALE GENOMIC DNA]</scope>
    <source>
        <strain evidence="2">h7</strain>
    </source>
</reference>
<dbReference type="EMBL" id="KN831813">
    <property type="protein sequence ID" value="KIM35815.1"/>
    <property type="molecule type" value="Genomic_DNA"/>
</dbReference>
<sequence length="117" mass="13548">MSLRRCHPRTHWESVDRSSQTRLRGRCKSSGRPNLSDLPEGLDFLFPARTRDICSLISTQLHRRLSHFQICSLHFLYSTKLLALLPRALDSWLFLSCQIYMNPDFLLKLNAVEGAAF</sequence>
<accession>A0A0C3BGF9</accession>
<dbReference type="HOGENOM" id="CLU_2085119_0_0_1"/>
<name>A0A0C3BGF9_HEBCY</name>
<evidence type="ECO:0000313" key="1">
    <source>
        <dbReference type="EMBL" id="KIM35815.1"/>
    </source>
</evidence>
<reference evidence="2" key="2">
    <citation type="submission" date="2015-01" db="EMBL/GenBank/DDBJ databases">
        <title>Evolutionary Origins and Diversification of the Mycorrhizal Mutualists.</title>
        <authorList>
            <consortium name="DOE Joint Genome Institute"/>
            <consortium name="Mycorrhizal Genomics Consortium"/>
            <person name="Kohler A."/>
            <person name="Kuo A."/>
            <person name="Nagy L.G."/>
            <person name="Floudas D."/>
            <person name="Copeland A."/>
            <person name="Barry K.W."/>
            <person name="Cichocki N."/>
            <person name="Veneault-Fourrey C."/>
            <person name="LaButti K."/>
            <person name="Lindquist E.A."/>
            <person name="Lipzen A."/>
            <person name="Lundell T."/>
            <person name="Morin E."/>
            <person name="Murat C."/>
            <person name="Riley R."/>
            <person name="Ohm R."/>
            <person name="Sun H."/>
            <person name="Tunlid A."/>
            <person name="Henrissat B."/>
            <person name="Grigoriev I.V."/>
            <person name="Hibbett D.S."/>
            <person name="Martin F."/>
        </authorList>
    </citation>
    <scope>NUCLEOTIDE SEQUENCE [LARGE SCALE GENOMIC DNA]</scope>
    <source>
        <strain evidence="2">h7</strain>
    </source>
</reference>
<proteinExistence type="predicted"/>